<comment type="caution">
    <text evidence="4">The sequence shown here is derived from an EMBL/GenBank/DDBJ whole genome shotgun (WGS) entry which is preliminary data.</text>
</comment>
<dbReference type="PANTHER" id="PTHR12526">
    <property type="entry name" value="GLYCOSYLTRANSFERASE"/>
    <property type="match status" value="1"/>
</dbReference>
<evidence type="ECO:0000313" key="4">
    <source>
        <dbReference type="EMBL" id="MBR0563827.1"/>
    </source>
</evidence>
<evidence type="ECO:0000313" key="6">
    <source>
        <dbReference type="Proteomes" id="UP000675747"/>
    </source>
</evidence>
<dbReference type="EMBL" id="JAGQFT010000184">
    <property type="protein sequence ID" value="MBR0563827.1"/>
    <property type="molecule type" value="Genomic_DNA"/>
</dbReference>
<dbReference type="PANTHER" id="PTHR12526:SF510">
    <property type="entry name" value="D-INOSITOL 3-PHOSPHATE GLYCOSYLTRANSFERASE"/>
    <property type="match status" value="1"/>
</dbReference>
<organism evidence="4">
    <name type="scientific">Coralloluteibacterium stylophorae</name>
    <dbReference type="NCBI Taxonomy" id="1776034"/>
    <lineage>
        <taxon>Bacteria</taxon>
        <taxon>Pseudomonadati</taxon>
        <taxon>Pseudomonadota</taxon>
        <taxon>Gammaproteobacteria</taxon>
        <taxon>Lysobacterales</taxon>
        <taxon>Lysobacteraceae</taxon>
        <taxon>Coralloluteibacterium</taxon>
    </lineage>
</organism>
<dbReference type="InterPro" id="IPR001296">
    <property type="entry name" value="Glyco_trans_1"/>
</dbReference>
<dbReference type="GO" id="GO:1901135">
    <property type="term" value="P:carbohydrate derivative metabolic process"/>
    <property type="evidence" value="ECO:0007669"/>
    <property type="project" value="UniProtKB-ARBA"/>
</dbReference>
<dbReference type="GO" id="GO:0016757">
    <property type="term" value="F:glycosyltransferase activity"/>
    <property type="evidence" value="ECO:0007669"/>
    <property type="project" value="UniProtKB-KW"/>
</dbReference>
<dbReference type="Pfam" id="PF00534">
    <property type="entry name" value="Glycos_transf_1"/>
    <property type="match status" value="1"/>
</dbReference>
<proteinExistence type="predicted"/>
<evidence type="ECO:0000313" key="5">
    <source>
        <dbReference type="EMBL" id="MBS7455868.1"/>
    </source>
</evidence>
<dbReference type="EMBL" id="JAGQFT020000001">
    <property type="protein sequence ID" value="MBS7455868.1"/>
    <property type="molecule type" value="Genomic_DNA"/>
</dbReference>
<dbReference type="CDD" id="cd03801">
    <property type="entry name" value="GT4_PimA-like"/>
    <property type="match status" value="1"/>
</dbReference>
<sequence>MRPGRIVVLNDIAVPKGGATALALASARAFRERGEAVTYLCGDEGRNPELAALGVDLVGLGSARLTSLSPGRAMVSGLYNREARALVERWIAAHDTPDTVYHLHGWAQILSPSVFAALRPVLPRTLLSAHDFFLACPNGAYAFLKSGAVCPLTPLSPACIRADCDRRSYPHKLWRVARQAVYRNLFDVRRSPPVLAIHEAMRPFLMRGAIPDAAIQTLPNPVRPWSDTRIRAEDNRGFLFIGRLEDTKGPDLACAAARAAGQTLTLVGDGVLRERLAAEYPEMRFLGQQPPAALPDIVRGHRALLMPSRYPEPYGLVATEALWSGLPVIAADTAFLAADIVDAEAGLAAPPRDTPRLAGAMRRIADDDLLCATMSRNAFERTRHLGLGFDAWIDRLLASYAARLEAAALAA</sequence>
<keyword evidence="6" id="KW-1185">Reference proteome</keyword>
<dbReference type="SUPFAM" id="SSF53756">
    <property type="entry name" value="UDP-Glycosyltransferase/glycogen phosphorylase"/>
    <property type="match status" value="1"/>
</dbReference>
<evidence type="ECO:0000256" key="2">
    <source>
        <dbReference type="ARBA" id="ARBA00022679"/>
    </source>
</evidence>
<dbReference type="Gene3D" id="3.40.50.2000">
    <property type="entry name" value="Glycogen Phosphorylase B"/>
    <property type="match status" value="2"/>
</dbReference>
<evidence type="ECO:0000256" key="1">
    <source>
        <dbReference type="ARBA" id="ARBA00022676"/>
    </source>
</evidence>
<keyword evidence="2" id="KW-0808">Transferase</keyword>
<evidence type="ECO:0000259" key="3">
    <source>
        <dbReference type="Pfam" id="PF00534"/>
    </source>
</evidence>
<name>A0A8J8AYV5_9GAMM</name>
<dbReference type="RefSeq" id="WP_211927720.1">
    <property type="nucleotide sequence ID" value="NZ_JAGQFT020000001.1"/>
</dbReference>
<dbReference type="AlphaFoldDB" id="A0A8J8AYV5"/>
<keyword evidence="1" id="KW-0328">Glycosyltransferase</keyword>
<accession>A0A8J8AYV5</accession>
<dbReference type="Proteomes" id="UP000675747">
    <property type="component" value="Unassembled WGS sequence"/>
</dbReference>
<gene>
    <name evidence="5" type="ORF">KB893_001815</name>
    <name evidence="4" type="ORF">KB893_15095</name>
</gene>
<protein>
    <submittedName>
        <fullName evidence="4">Glycosyltransferase family 4 protein</fullName>
    </submittedName>
</protein>
<feature type="domain" description="Glycosyl transferase family 1" evidence="3">
    <location>
        <begin position="232"/>
        <end position="380"/>
    </location>
</feature>
<reference evidence="5 6" key="1">
    <citation type="journal article" date="2021" name="Microbiol. Resour. Announc.">
        <title>Draft Genome Sequence of Coralloluteibacterium stylophorae LMG 29479T.</title>
        <authorList>
            <person name="Karlyshev A.V."/>
            <person name="Kudryashova E.B."/>
            <person name="Ariskina E.V."/>
            <person name="Conroy A.P."/>
            <person name="Abidueva E.Y."/>
        </authorList>
    </citation>
    <scope>NUCLEOTIDE SEQUENCE [LARGE SCALE GENOMIC DNA]</scope>
    <source>
        <strain evidence="5 6">LMG 29479</strain>
    </source>
</reference>
<reference evidence="4" key="2">
    <citation type="submission" date="2021-04" db="EMBL/GenBank/DDBJ databases">
        <authorList>
            <person name="Karlyshev A.V."/>
        </authorList>
    </citation>
    <scope>NUCLEOTIDE SEQUENCE</scope>
    <source>
        <strain evidence="4">LMG 29479</strain>
    </source>
</reference>